<evidence type="ECO:0000256" key="1">
    <source>
        <dbReference type="SAM" id="MobiDB-lite"/>
    </source>
</evidence>
<proteinExistence type="predicted"/>
<name>A0A8H9GCZ8_9MICO</name>
<evidence type="ECO:0000313" key="3">
    <source>
        <dbReference type="Proteomes" id="UP000655589"/>
    </source>
</evidence>
<sequence>MLEQPVRLHGLGEAGRAREDLPVPAREEDDGGGHVQVAPDKPGEPVEGLVRGGRAKTDVLEVSQRLEVRRHLLSIAREVRLRDRCTGCVPFAPGR</sequence>
<accession>A0A8H9GCZ8</accession>
<keyword evidence="3" id="KW-1185">Reference proteome</keyword>
<dbReference type="EMBL" id="BMPT01000001">
    <property type="protein sequence ID" value="GGM10573.1"/>
    <property type="molecule type" value="Genomic_DNA"/>
</dbReference>
<evidence type="ECO:0000313" key="2">
    <source>
        <dbReference type="EMBL" id="GGM10573.1"/>
    </source>
</evidence>
<dbReference type="Proteomes" id="UP000655589">
    <property type="component" value="Unassembled WGS sequence"/>
</dbReference>
<protein>
    <submittedName>
        <fullName evidence="2">Uncharacterized protein</fullName>
    </submittedName>
</protein>
<dbReference type="AlphaFoldDB" id="A0A8H9GCZ8"/>
<reference evidence="2" key="1">
    <citation type="journal article" date="2014" name="Int. J. Syst. Evol. Microbiol.">
        <title>Complete genome sequence of Corynebacterium casei LMG S-19264T (=DSM 44701T), isolated from a smear-ripened cheese.</title>
        <authorList>
            <consortium name="US DOE Joint Genome Institute (JGI-PGF)"/>
            <person name="Walter F."/>
            <person name="Albersmeier A."/>
            <person name="Kalinowski J."/>
            <person name="Ruckert C."/>
        </authorList>
    </citation>
    <scope>NUCLEOTIDE SEQUENCE</scope>
    <source>
        <strain evidence="2">JCM 3051</strain>
    </source>
</reference>
<comment type="caution">
    <text evidence="2">The sequence shown here is derived from an EMBL/GenBank/DDBJ whole genome shotgun (WGS) entry which is preliminary data.</text>
</comment>
<gene>
    <name evidence="2" type="ORF">GCM10010102_03010</name>
</gene>
<organism evidence="2 3">
    <name type="scientific">Promicromonospora citrea</name>
    <dbReference type="NCBI Taxonomy" id="43677"/>
    <lineage>
        <taxon>Bacteria</taxon>
        <taxon>Bacillati</taxon>
        <taxon>Actinomycetota</taxon>
        <taxon>Actinomycetes</taxon>
        <taxon>Micrococcales</taxon>
        <taxon>Promicromonosporaceae</taxon>
        <taxon>Promicromonospora</taxon>
    </lineage>
</organism>
<feature type="region of interest" description="Disordered" evidence="1">
    <location>
        <begin position="1"/>
        <end position="49"/>
    </location>
</feature>
<reference evidence="2" key="2">
    <citation type="submission" date="2020-09" db="EMBL/GenBank/DDBJ databases">
        <authorList>
            <person name="Sun Q."/>
            <person name="Ohkuma M."/>
        </authorList>
    </citation>
    <scope>NUCLEOTIDE SEQUENCE</scope>
    <source>
        <strain evidence="2">JCM 3051</strain>
    </source>
</reference>